<dbReference type="Proteomes" id="UP001602287">
    <property type="component" value="Unassembled WGS sequence"/>
</dbReference>
<reference evidence="5 6" key="1">
    <citation type="submission" date="2024-10" db="EMBL/GenBank/DDBJ databases">
        <title>The Natural Products Discovery Center: Release of the First 8490 Sequenced Strains for Exploring Actinobacteria Biosynthetic Diversity.</title>
        <authorList>
            <person name="Kalkreuter E."/>
            <person name="Kautsar S.A."/>
            <person name="Yang D."/>
            <person name="Bader C.D."/>
            <person name="Teijaro C.N."/>
            <person name="Fluegel L."/>
            <person name="Davis C.M."/>
            <person name="Simpson J.R."/>
            <person name="Lauterbach L."/>
            <person name="Steele A.D."/>
            <person name="Gui C."/>
            <person name="Meng S."/>
            <person name="Li G."/>
            <person name="Viehrig K."/>
            <person name="Ye F."/>
            <person name="Su P."/>
            <person name="Kiefer A.F."/>
            <person name="Nichols A."/>
            <person name="Cepeda A.J."/>
            <person name="Yan W."/>
            <person name="Fan B."/>
            <person name="Jiang Y."/>
            <person name="Adhikari A."/>
            <person name="Zheng C.-J."/>
            <person name="Schuster L."/>
            <person name="Cowan T.M."/>
            <person name="Smanski M.J."/>
            <person name="Chevrette M.G."/>
            <person name="De Carvalho L.P.S."/>
            <person name="Shen B."/>
        </authorList>
    </citation>
    <scope>NUCLEOTIDE SEQUENCE [LARGE SCALE GENOMIC DNA]</scope>
    <source>
        <strain evidence="5 6">NPDC000140</strain>
    </source>
</reference>
<evidence type="ECO:0000256" key="2">
    <source>
        <dbReference type="ARBA" id="ARBA00022806"/>
    </source>
</evidence>
<protein>
    <submittedName>
        <fullName evidence="5">PD-(D/E)XK nuclease family protein</fullName>
    </submittedName>
</protein>
<keyword evidence="2" id="KW-0347">Helicase</keyword>
<feature type="domain" description="PD-(D/E)XK endonuclease-like" evidence="4">
    <location>
        <begin position="239"/>
        <end position="472"/>
    </location>
</feature>
<accession>A0ABW6VNZ2</accession>
<dbReference type="InterPro" id="IPR011604">
    <property type="entry name" value="PDDEXK-like_dom_sf"/>
</dbReference>
<dbReference type="Gene3D" id="3.90.320.10">
    <property type="match status" value="1"/>
</dbReference>
<keyword evidence="2" id="KW-0067">ATP-binding</keyword>
<keyword evidence="2" id="KW-0547">Nucleotide-binding</keyword>
<keyword evidence="2" id="KW-0378">Hydrolase</keyword>
<dbReference type="RefSeq" id="WP_051708698.1">
    <property type="nucleotide sequence ID" value="NZ_JBEZDH010000004.1"/>
</dbReference>
<dbReference type="InterPro" id="IPR038726">
    <property type="entry name" value="PDDEXK_AddAB-type"/>
</dbReference>
<evidence type="ECO:0000313" key="6">
    <source>
        <dbReference type="Proteomes" id="UP001602287"/>
    </source>
</evidence>
<keyword evidence="1" id="KW-0227">DNA damage</keyword>
<keyword evidence="6" id="KW-1185">Reference proteome</keyword>
<sequence length="478" mass="53119">MHYIDVDEPPMVLGLIMDVLDAVESGQPLDAALGLLDATFSSVVDADPRRYIAHAVDTYLTATADRPPLLPHRHIWAIQHESDIIRELWSWGRRYQSADGSRRELRLLRAKSPDPARRTKAEVAVAAYVTAFGSAARKGEYWDKPFELYDGPTPEQVTVLEIGLFDGSREILFDGTAAQARDKYQAEGRQKVPILLNGSGVQTGGDCPKCRLKAACPAVARAGDLLGVVARPRTPLRKVSVSDLRYYERCPARYRLQSMWLPQINEYDRYARLGKAVHKVLERRHAAATGPCSAANMPEGDAWAKWDLDEREVRAGVKMLANHALVCPLHTGTGLRVEPTLAFHDTSAQAMVIATPDLVYQDRGAWVWRETKTTQRPTSTRPLLDLYPQLALATTVLAAGLLGGEVSRARIELEVLRPESSDLVPFDPNEPANLAQAREVLRKLAQPWRDDTDFPARPGENCRTCPVRRWCPSAVAPE</sequence>
<keyword evidence="3" id="KW-0234">DNA repair</keyword>
<evidence type="ECO:0000256" key="1">
    <source>
        <dbReference type="ARBA" id="ARBA00022763"/>
    </source>
</evidence>
<dbReference type="Pfam" id="PF12705">
    <property type="entry name" value="PDDEXK_1"/>
    <property type="match status" value="1"/>
</dbReference>
<organism evidence="5 6">
    <name type="scientific">Micromonospora parva</name>
    <dbReference type="NCBI Taxonomy" id="1464048"/>
    <lineage>
        <taxon>Bacteria</taxon>
        <taxon>Bacillati</taxon>
        <taxon>Actinomycetota</taxon>
        <taxon>Actinomycetes</taxon>
        <taxon>Micromonosporales</taxon>
        <taxon>Micromonosporaceae</taxon>
        <taxon>Micromonospora</taxon>
    </lineage>
</organism>
<evidence type="ECO:0000313" key="5">
    <source>
        <dbReference type="EMBL" id="MFF5198933.1"/>
    </source>
</evidence>
<comment type="caution">
    <text evidence="5">The sequence shown here is derived from an EMBL/GenBank/DDBJ whole genome shotgun (WGS) entry which is preliminary data.</text>
</comment>
<dbReference type="EMBL" id="JBIAZM010000002">
    <property type="protein sequence ID" value="MFF5198933.1"/>
    <property type="molecule type" value="Genomic_DNA"/>
</dbReference>
<evidence type="ECO:0000256" key="3">
    <source>
        <dbReference type="ARBA" id="ARBA00023204"/>
    </source>
</evidence>
<evidence type="ECO:0000259" key="4">
    <source>
        <dbReference type="Pfam" id="PF12705"/>
    </source>
</evidence>
<gene>
    <name evidence="5" type="ORF">ACFY3B_04915</name>
</gene>
<name>A0ABW6VNZ2_9ACTN</name>
<proteinExistence type="predicted"/>